<dbReference type="Proteomes" id="UP000198211">
    <property type="component" value="Unassembled WGS sequence"/>
</dbReference>
<feature type="signal peptide" evidence="1">
    <location>
        <begin position="1"/>
        <end position="42"/>
    </location>
</feature>
<protein>
    <submittedName>
        <fullName evidence="2">Uncharacterized protein</fullName>
    </submittedName>
</protein>
<name>A0A225WDP1_9STRA</name>
<dbReference type="AlphaFoldDB" id="A0A225WDP1"/>
<dbReference type="EMBL" id="NBNE01001043">
    <property type="protein sequence ID" value="OWZ15841.1"/>
    <property type="molecule type" value="Genomic_DNA"/>
</dbReference>
<evidence type="ECO:0000313" key="3">
    <source>
        <dbReference type="Proteomes" id="UP000198211"/>
    </source>
</evidence>
<sequence>MNSDFSPYDHFREARMNKWFLPFQLLLLVLRWSHFHPELVRAVDKKFRRQISLIPQARIQRELVDLQRREMHIWTRLYPSADSVEESIQIWQQEHVMSPLLLGTLTQSQELSPQFGRISECRLWDTQKQFYKDQGIRAWSSGAIPFGVSSSSFLASTYARVVVDFLLENAEYVKPCFNENGHPNCFVWEAASGSFKRTSGKFLHSFLLHFTELVEANDEFKRRGLIPLVVATDLSEQVLNSRRQMKCFRSFIERGLLDFALFDTHDFIHGKKRKTLELIHSQRQWHVGSDGPVALMGNYFFDSLRADIFSVAMQRSPTVNTQENSTSVEHPVIQEALIDLTTASISDMNVNLRPISDPRTKAVYDDKRLNAILGQILNQFHVQAGVSSAVESISSTGLILFPVEAFEFFITLIDQADQDSVFPIAILAGDARFSFRDAISSAFITTTEASNQQICLELPQLSPHPDCFCLPVDFEIFRIFFENLNDTIARISANTELVSAPASDTFDVFFATVKPSRKKKIATNNTTSDIITSFKHQLTRFTPGDCDLLWGMMSFDDGARCFSADTLLALLAQTSWDFDLFSVLHWELLNRLRWHIADMKSENYRNILIKAGIKSWRTFYHMEQQTETDVTTRETRLQLARWFYGKVNSIRVCDR</sequence>
<keyword evidence="1" id="KW-0732">Signal</keyword>
<organism evidence="2 3">
    <name type="scientific">Phytophthora megakarya</name>
    <dbReference type="NCBI Taxonomy" id="4795"/>
    <lineage>
        <taxon>Eukaryota</taxon>
        <taxon>Sar</taxon>
        <taxon>Stramenopiles</taxon>
        <taxon>Oomycota</taxon>
        <taxon>Peronosporomycetes</taxon>
        <taxon>Peronosporales</taxon>
        <taxon>Peronosporaceae</taxon>
        <taxon>Phytophthora</taxon>
    </lineage>
</organism>
<evidence type="ECO:0000256" key="1">
    <source>
        <dbReference type="SAM" id="SignalP"/>
    </source>
</evidence>
<dbReference type="STRING" id="4795.A0A225WDP1"/>
<dbReference type="OrthoDB" id="64915at2759"/>
<keyword evidence="3" id="KW-1185">Reference proteome</keyword>
<accession>A0A225WDP1</accession>
<comment type="caution">
    <text evidence="2">The sequence shown here is derived from an EMBL/GenBank/DDBJ whole genome shotgun (WGS) entry which is preliminary data.</text>
</comment>
<gene>
    <name evidence="2" type="ORF">PHMEG_00010446</name>
</gene>
<feature type="chain" id="PRO_5013053359" evidence="1">
    <location>
        <begin position="43"/>
        <end position="655"/>
    </location>
</feature>
<reference evidence="3" key="1">
    <citation type="submission" date="2017-03" db="EMBL/GenBank/DDBJ databases">
        <title>Phytopthora megakarya and P. palmivora, two closely related causual agents of cacao black pod achieved similar genome size and gene model numbers by different mechanisms.</title>
        <authorList>
            <person name="Ali S."/>
            <person name="Shao J."/>
            <person name="Larry D.J."/>
            <person name="Kronmiller B."/>
            <person name="Shen D."/>
            <person name="Strem M.D."/>
            <person name="Melnick R.L."/>
            <person name="Guiltinan M.J."/>
            <person name="Tyler B.M."/>
            <person name="Meinhardt L.W."/>
            <person name="Bailey B.A."/>
        </authorList>
    </citation>
    <scope>NUCLEOTIDE SEQUENCE [LARGE SCALE GENOMIC DNA]</scope>
    <source>
        <strain evidence="3">zdho120</strain>
    </source>
</reference>
<proteinExistence type="predicted"/>
<evidence type="ECO:0000313" key="2">
    <source>
        <dbReference type="EMBL" id="OWZ15841.1"/>
    </source>
</evidence>